<dbReference type="InterPro" id="IPR003615">
    <property type="entry name" value="HNH_nuc"/>
</dbReference>
<keyword evidence="2" id="KW-0378">Hydrolase</keyword>
<evidence type="ECO:0000313" key="3">
    <source>
        <dbReference type="Proteomes" id="UP000605676"/>
    </source>
</evidence>
<evidence type="ECO:0000259" key="1">
    <source>
        <dbReference type="Pfam" id="PF01844"/>
    </source>
</evidence>
<keyword evidence="3" id="KW-1185">Reference proteome</keyword>
<protein>
    <submittedName>
        <fullName evidence="2">HNH endonuclease</fullName>
    </submittedName>
</protein>
<feature type="domain" description="HNH" evidence="1">
    <location>
        <begin position="39"/>
        <end position="86"/>
    </location>
</feature>
<dbReference type="CDD" id="cd00085">
    <property type="entry name" value="HNHc"/>
    <property type="match status" value="1"/>
</dbReference>
<dbReference type="Pfam" id="PF01844">
    <property type="entry name" value="HNH"/>
    <property type="match status" value="1"/>
</dbReference>
<sequence>MIKVRKAKKVPASLHKNPCTAYDGQDVQTQLITDHDGKCYLCEQLTHKSFEIEHLKPKAEGYYPELKFKWNNLFLSCPYCNGRKHNALQLLDPTTNQIEEIIEQRIDFSSQKATFESINTDKQTVDTITLLKKLHNGKNEIRDVRTNEFYKDIKQQIKGFLKLLVDYQCNPSTENKQAVIDSLHISKEFLGFKYWIIKDSDSLNATFSSYLKWN</sequence>
<dbReference type="EMBL" id="JAENRR010000041">
    <property type="protein sequence ID" value="MBK3518787.1"/>
    <property type="molecule type" value="Genomic_DNA"/>
</dbReference>
<accession>A0ABS1HM88</accession>
<dbReference type="RefSeq" id="WP_200466008.1">
    <property type="nucleotide sequence ID" value="NZ_JAENRR010000041.1"/>
</dbReference>
<keyword evidence="2" id="KW-0540">Nuclease</keyword>
<comment type="caution">
    <text evidence="2">The sequence shown here is derived from an EMBL/GenBank/DDBJ whole genome shotgun (WGS) entry which is preliminary data.</text>
</comment>
<organism evidence="2 3">
    <name type="scientific">Carboxylicivirga marina</name>
    <dbReference type="NCBI Taxonomy" id="2800988"/>
    <lineage>
        <taxon>Bacteria</taxon>
        <taxon>Pseudomonadati</taxon>
        <taxon>Bacteroidota</taxon>
        <taxon>Bacteroidia</taxon>
        <taxon>Marinilabiliales</taxon>
        <taxon>Marinilabiliaceae</taxon>
        <taxon>Carboxylicivirga</taxon>
    </lineage>
</organism>
<keyword evidence="2" id="KW-0255">Endonuclease</keyword>
<evidence type="ECO:0000313" key="2">
    <source>
        <dbReference type="EMBL" id="MBK3518787.1"/>
    </source>
</evidence>
<dbReference type="Proteomes" id="UP000605676">
    <property type="component" value="Unassembled WGS sequence"/>
</dbReference>
<gene>
    <name evidence="2" type="ORF">JIV24_15675</name>
</gene>
<proteinExistence type="predicted"/>
<dbReference type="InterPro" id="IPR002711">
    <property type="entry name" value="HNH"/>
</dbReference>
<dbReference type="GO" id="GO:0004519">
    <property type="term" value="F:endonuclease activity"/>
    <property type="evidence" value="ECO:0007669"/>
    <property type="project" value="UniProtKB-KW"/>
</dbReference>
<dbReference type="Gene3D" id="1.10.30.50">
    <property type="match status" value="1"/>
</dbReference>
<reference evidence="2 3" key="1">
    <citation type="submission" date="2021-01" db="EMBL/GenBank/DDBJ databases">
        <title>Carboxyliciviraga sp.nov., isolated from coastal sediments.</title>
        <authorList>
            <person name="Lu D."/>
            <person name="Zhang T."/>
        </authorList>
    </citation>
    <scope>NUCLEOTIDE SEQUENCE [LARGE SCALE GENOMIC DNA]</scope>
    <source>
        <strain evidence="2 3">N1Y132</strain>
    </source>
</reference>
<name>A0ABS1HM88_9BACT</name>